<reference evidence="5" key="1">
    <citation type="journal article" date="2013" name="Science">
        <title>Gene transfer from bacteria and archaea facilitated evolution of an extremophilic eukaryote.</title>
        <authorList>
            <person name="Schonknecht G."/>
            <person name="Chen W.H."/>
            <person name="Ternes C.M."/>
            <person name="Barbier G.G."/>
            <person name="Shrestha R.P."/>
            <person name="Stanke M."/>
            <person name="Brautigam A."/>
            <person name="Baker B.J."/>
            <person name="Banfield J.F."/>
            <person name="Garavito R.M."/>
            <person name="Carr K."/>
            <person name="Wilkerson C."/>
            <person name="Rensing S.A."/>
            <person name="Gagneul D."/>
            <person name="Dickenson N.E."/>
            <person name="Oesterhelt C."/>
            <person name="Lercher M.J."/>
            <person name="Weber A.P."/>
        </authorList>
    </citation>
    <scope>NUCLEOTIDE SEQUENCE [LARGE SCALE GENOMIC DNA]</scope>
    <source>
        <strain evidence="5">074W</strain>
    </source>
</reference>
<evidence type="ECO:0000259" key="3">
    <source>
        <dbReference type="PROSITE" id="PS50198"/>
    </source>
</evidence>
<protein>
    <submittedName>
        <fullName evidence="4">Peptidyl-prolyl cis-trans isomerase isoform 2</fullName>
    </submittedName>
</protein>
<proteinExistence type="predicted"/>
<dbReference type="InterPro" id="IPR000297">
    <property type="entry name" value="PPIase_PpiC"/>
</dbReference>
<dbReference type="PANTHER" id="PTHR43629:SF2">
    <property type="entry name" value="RHODANESE-LIKE_PPIC DOMAIN-CONTAINING PROTEIN 12, CHLOROPLASTIC"/>
    <property type="match status" value="1"/>
</dbReference>
<dbReference type="STRING" id="130081.M2XTN4"/>
<evidence type="ECO:0000256" key="1">
    <source>
        <dbReference type="PROSITE-ProRule" id="PRU00278"/>
    </source>
</evidence>
<dbReference type="Proteomes" id="UP000030680">
    <property type="component" value="Unassembled WGS sequence"/>
</dbReference>
<dbReference type="Pfam" id="PF13616">
    <property type="entry name" value="Rotamase_3"/>
    <property type="match status" value="1"/>
</dbReference>
<dbReference type="PROSITE" id="PS50198">
    <property type="entry name" value="PPIC_PPIASE_2"/>
    <property type="match status" value="1"/>
</dbReference>
<feature type="compositionally biased region" description="Basic and acidic residues" evidence="2">
    <location>
        <begin position="268"/>
        <end position="284"/>
    </location>
</feature>
<dbReference type="InterPro" id="IPR046357">
    <property type="entry name" value="PPIase_dom_sf"/>
</dbReference>
<evidence type="ECO:0000256" key="2">
    <source>
        <dbReference type="SAM" id="MobiDB-lite"/>
    </source>
</evidence>
<evidence type="ECO:0000313" key="4">
    <source>
        <dbReference type="EMBL" id="EME27023.1"/>
    </source>
</evidence>
<accession>M2XTN4</accession>
<organism evidence="4 5">
    <name type="scientific">Galdieria sulphuraria</name>
    <name type="common">Red alga</name>
    <dbReference type="NCBI Taxonomy" id="130081"/>
    <lineage>
        <taxon>Eukaryota</taxon>
        <taxon>Rhodophyta</taxon>
        <taxon>Bangiophyceae</taxon>
        <taxon>Galdieriales</taxon>
        <taxon>Galdieriaceae</taxon>
        <taxon>Galdieria</taxon>
    </lineage>
</organism>
<gene>
    <name evidence="4" type="ORF">Gasu_53630</name>
</gene>
<dbReference type="Gene3D" id="3.10.50.40">
    <property type="match status" value="1"/>
</dbReference>
<keyword evidence="1 4" id="KW-0413">Isomerase</keyword>
<dbReference type="KEGG" id="gsl:Gasu_53630"/>
<feature type="region of interest" description="Disordered" evidence="2">
    <location>
        <begin position="268"/>
        <end position="291"/>
    </location>
</feature>
<keyword evidence="5" id="KW-1185">Reference proteome</keyword>
<dbReference type="EMBL" id="KB454538">
    <property type="protein sequence ID" value="EME27023.1"/>
    <property type="molecule type" value="Genomic_DNA"/>
</dbReference>
<dbReference type="GO" id="GO:0003755">
    <property type="term" value="F:peptidyl-prolyl cis-trans isomerase activity"/>
    <property type="evidence" value="ECO:0007669"/>
    <property type="project" value="UniProtKB-KW"/>
</dbReference>
<dbReference type="InterPro" id="IPR052204">
    <property type="entry name" value="PpiC/parvulin_rotamase"/>
</dbReference>
<evidence type="ECO:0000313" key="5">
    <source>
        <dbReference type="Proteomes" id="UP000030680"/>
    </source>
</evidence>
<dbReference type="SUPFAM" id="SSF54534">
    <property type="entry name" value="FKBP-like"/>
    <property type="match status" value="1"/>
</dbReference>
<dbReference type="PANTHER" id="PTHR43629">
    <property type="entry name" value="PEPTIDYL-PROLYL CIS-TRANS ISOMERASE"/>
    <property type="match status" value="1"/>
</dbReference>
<dbReference type="AlphaFoldDB" id="M2XTN4"/>
<dbReference type="RefSeq" id="XP_005703543.1">
    <property type="nucleotide sequence ID" value="XM_005703486.1"/>
</dbReference>
<feature type="domain" description="PpiC" evidence="3">
    <location>
        <begin position="21"/>
        <end position="126"/>
    </location>
</feature>
<keyword evidence="1" id="KW-0697">Rotamase</keyword>
<sequence length="291" mass="32695">MGNVLRRTAKLQVHTPTSTDIVAVKVRHILLPNEKLLQQCEEQIQKGKSFAAVAREFSACPSSSRGNSDLHTTLFGYLKVSLGGDLGWVPRGSLQKDFEAACLSAKENQLQSVKTTFGFHLFLVEAKKTKLSFEQPTQPSTQVSEALRLLSGSIVTRTVPEAHPSWALKSKKEIKTGPKDRDSEKAVSGAPGFLTEKELDQLFVRWKNDPKHWNPAHLAQEYSLDIHQVHQLLCYTGVWSPQKDRDGKVRGYLCSQFLSPSSFEKTYKEGKHREDTNVSRKRDISQFSNMA</sequence>
<name>M2XTN4_GALSU</name>
<dbReference type="GeneID" id="17085963"/>
<dbReference type="OrthoDB" id="1911748at2759"/>
<dbReference type="Gramene" id="EME27023">
    <property type="protein sequence ID" value="EME27023"/>
    <property type="gene ID" value="Gasu_53630"/>
</dbReference>